<reference evidence="2 3" key="1">
    <citation type="submission" date="2019-11" db="EMBL/GenBank/DDBJ databases">
        <title>Whole genome sequence of Oryza granulata.</title>
        <authorList>
            <person name="Li W."/>
        </authorList>
    </citation>
    <scope>NUCLEOTIDE SEQUENCE [LARGE SCALE GENOMIC DNA]</scope>
    <source>
        <strain evidence="3">cv. Menghai</strain>
        <tissue evidence="2">Leaf</tissue>
    </source>
</reference>
<evidence type="ECO:0000313" key="2">
    <source>
        <dbReference type="EMBL" id="KAF0901904.1"/>
    </source>
</evidence>
<dbReference type="AlphaFoldDB" id="A0A6G1CQ11"/>
<dbReference type="EMBL" id="SPHZ02000008">
    <property type="protein sequence ID" value="KAF0901904.1"/>
    <property type="molecule type" value="Genomic_DNA"/>
</dbReference>
<accession>A0A6G1CQ11</accession>
<keyword evidence="3" id="KW-1185">Reference proteome</keyword>
<gene>
    <name evidence="2" type="ORF">E2562_006512</name>
</gene>
<name>A0A6G1CQ11_9ORYZ</name>
<proteinExistence type="predicted"/>
<feature type="compositionally biased region" description="Gly residues" evidence="1">
    <location>
        <begin position="20"/>
        <end position="29"/>
    </location>
</feature>
<evidence type="ECO:0000313" key="3">
    <source>
        <dbReference type="Proteomes" id="UP000479710"/>
    </source>
</evidence>
<dbReference type="Proteomes" id="UP000479710">
    <property type="component" value="Unassembled WGS sequence"/>
</dbReference>
<comment type="caution">
    <text evidence="2">The sequence shown here is derived from an EMBL/GenBank/DDBJ whole genome shotgun (WGS) entry which is preliminary data.</text>
</comment>
<feature type="region of interest" description="Disordered" evidence="1">
    <location>
        <begin position="1"/>
        <end position="32"/>
    </location>
</feature>
<evidence type="ECO:0008006" key="4">
    <source>
        <dbReference type="Google" id="ProtNLM"/>
    </source>
</evidence>
<organism evidence="2 3">
    <name type="scientific">Oryza meyeriana var. granulata</name>
    <dbReference type="NCBI Taxonomy" id="110450"/>
    <lineage>
        <taxon>Eukaryota</taxon>
        <taxon>Viridiplantae</taxon>
        <taxon>Streptophyta</taxon>
        <taxon>Embryophyta</taxon>
        <taxon>Tracheophyta</taxon>
        <taxon>Spermatophyta</taxon>
        <taxon>Magnoliopsida</taxon>
        <taxon>Liliopsida</taxon>
        <taxon>Poales</taxon>
        <taxon>Poaceae</taxon>
        <taxon>BOP clade</taxon>
        <taxon>Oryzoideae</taxon>
        <taxon>Oryzeae</taxon>
        <taxon>Oryzinae</taxon>
        <taxon>Oryza</taxon>
        <taxon>Oryza meyeriana</taxon>
    </lineage>
</organism>
<evidence type="ECO:0000256" key="1">
    <source>
        <dbReference type="SAM" id="MobiDB-lite"/>
    </source>
</evidence>
<sequence>MDQSPDVTGYAIGRGPSGVDEGGAGGGGRPLTVLMSIGREGARDQGGSDREGDGGGHPFAMLITIGREGAGGDGRSCALAVLVPVAVP</sequence>
<feature type="compositionally biased region" description="Basic and acidic residues" evidence="1">
    <location>
        <begin position="40"/>
        <end position="54"/>
    </location>
</feature>
<feature type="region of interest" description="Disordered" evidence="1">
    <location>
        <begin position="40"/>
        <end position="59"/>
    </location>
</feature>
<protein>
    <recommendedName>
        <fullName evidence="4">DUF834 domain-containing protein</fullName>
    </recommendedName>
</protein>